<feature type="transmembrane region" description="Helical" evidence="8">
    <location>
        <begin position="244"/>
        <end position="268"/>
    </location>
</feature>
<dbReference type="KEGG" id="fbm:MQE35_05505"/>
<proteinExistence type="inferred from homology"/>
<evidence type="ECO:0000313" key="10">
    <source>
        <dbReference type="EMBL" id="UOB18747.1"/>
    </source>
</evidence>
<comment type="subcellular location">
    <subcellularLocation>
        <location evidence="1">Membrane</location>
        <topology evidence="1">Multi-pass membrane protein</topology>
    </subcellularLocation>
</comment>
<protein>
    <submittedName>
        <fullName evidence="10">Sugar porter family MFS transporter</fullName>
    </submittedName>
</protein>
<keyword evidence="6 8" id="KW-0472">Membrane</keyword>
<dbReference type="PROSITE" id="PS00217">
    <property type="entry name" value="SUGAR_TRANSPORT_2"/>
    <property type="match status" value="1"/>
</dbReference>
<organism evidence="10 11">
    <name type="scientific">Abyssalbus ytuae</name>
    <dbReference type="NCBI Taxonomy" id="2926907"/>
    <lineage>
        <taxon>Bacteria</taxon>
        <taxon>Pseudomonadati</taxon>
        <taxon>Bacteroidota</taxon>
        <taxon>Flavobacteriia</taxon>
        <taxon>Flavobacteriales</taxon>
        <taxon>Flavobacteriaceae</taxon>
        <taxon>Abyssalbus</taxon>
    </lineage>
</organism>
<dbReference type="GO" id="GO:0016020">
    <property type="term" value="C:membrane"/>
    <property type="evidence" value="ECO:0007669"/>
    <property type="project" value="UniProtKB-SubCell"/>
</dbReference>
<feature type="transmembrane region" description="Helical" evidence="8">
    <location>
        <begin position="97"/>
        <end position="119"/>
    </location>
</feature>
<dbReference type="InterPro" id="IPR005829">
    <property type="entry name" value="Sugar_transporter_CS"/>
</dbReference>
<feature type="domain" description="Major facilitator superfamily (MFS) profile" evidence="9">
    <location>
        <begin position="7"/>
        <end position="430"/>
    </location>
</feature>
<feature type="transmembrane region" description="Helical" evidence="8">
    <location>
        <begin position="283"/>
        <end position="304"/>
    </location>
</feature>
<dbReference type="PRINTS" id="PR00171">
    <property type="entry name" value="SUGRTRNSPORT"/>
</dbReference>
<dbReference type="Proteomes" id="UP000831290">
    <property type="component" value="Chromosome"/>
</dbReference>
<reference evidence="10" key="1">
    <citation type="submission" date="2022-03" db="EMBL/GenBank/DDBJ databases">
        <title>Description of Abyssus ytuae gen. nov., sp. nov., a novel member of the family Flavobacteriaceae isolated from the sediment of Mariana Trench.</title>
        <authorList>
            <person name="Zhang J."/>
            <person name="Xu X."/>
        </authorList>
    </citation>
    <scope>NUCLEOTIDE SEQUENCE</scope>
    <source>
        <strain evidence="10">MT3330</strain>
    </source>
</reference>
<dbReference type="InterPro" id="IPR003663">
    <property type="entry name" value="Sugar/inositol_transpt"/>
</dbReference>
<evidence type="ECO:0000259" key="9">
    <source>
        <dbReference type="PROSITE" id="PS50850"/>
    </source>
</evidence>
<feature type="transmembrane region" description="Helical" evidence="8">
    <location>
        <begin position="131"/>
        <end position="149"/>
    </location>
</feature>
<evidence type="ECO:0000256" key="3">
    <source>
        <dbReference type="ARBA" id="ARBA00022448"/>
    </source>
</evidence>
<gene>
    <name evidence="10" type="ORF">MQE35_05505</name>
</gene>
<evidence type="ECO:0000256" key="6">
    <source>
        <dbReference type="ARBA" id="ARBA00023136"/>
    </source>
</evidence>
<evidence type="ECO:0000256" key="7">
    <source>
        <dbReference type="RuleBase" id="RU003346"/>
    </source>
</evidence>
<dbReference type="RefSeq" id="WP_255845364.1">
    <property type="nucleotide sequence ID" value="NZ_CP094358.1"/>
</dbReference>
<evidence type="ECO:0000256" key="2">
    <source>
        <dbReference type="ARBA" id="ARBA00010992"/>
    </source>
</evidence>
<feature type="transmembrane region" description="Helical" evidence="8">
    <location>
        <begin position="161"/>
        <end position="180"/>
    </location>
</feature>
<dbReference type="InterPro" id="IPR036259">
    <property type="entry name" value="MFS_trans_sf"/>
</dbReference>
<keyword evidence="5 8" id="KW-1133">Transmembrane helix</keyword>
<dbReference type="PROSITE" id="PS50850">
    <property type="entry name" value="MFS"/>
    <property type="match status" value="1"/>
</dbReference>
<evidence type="ECO:0000256" key="1">
    <source>
        <dbReference type="ARBA" id="ARBA00004141"/>
    </source>
</evidence>
<sequence>MNKVLKWAIIISLGGFLFGFDTAVISGAEQSIQRIWGLDELTHGFAMAIALYGTLFGAALGGIPSNRVGRRKTLFWIAILYLISALGSAVAPEIYSFMFFRFLGGLGVGASSVTAPIYISEISQANNRGKLGATFQLNIVIGILMAYVSNYLISLLNVDSAWRLMLGVEAVPALAFALLVGKLPRSPRWLIANLGLEEEAFRTLNVINPATSDQELASIKASINKDKIKEPNGGHGFGLKKYGFIMLLAFLFAFFNQLSGINTVIYYAPRIFADAGLGAEDSLFSTVGVGIVNLIFTLLGMYLIDRSGRKKLMYIGSIGYIISLFFMGRAFDLGNTGGILVPVWSFVFIASHAIGQGAVIWVFISEIFPNKVRAYGMSLGSSTHWVFAALITNFFPFFRETFGPGPIFYFFSGMMVLQLLFVLFLMPETKDVSLEDLEKKLLK</sequence>
<dbReference type="PANTHER" id="PTHR48020:SF12">
    <property type="entry name" value="PROTON MYO-INOSITOL COTRANSPORTER"/>
    <property type="match status" value="1"/>
</dbReference>
<dbReference type="SUPFAM" id="SSF103473">
    <property type="entry name" value="MFS general substrate transporter"/>
    <property type="match status" value="1"/>
</dbReference>
<evidence type="ECO:0000256" key="5">
    <source>
        <dbReference type="ARBA" id="ARBA00022989"/>
    </source>
</evidence>
<accession>A0A9E7CUP0</accession>
<dbReference type="EMBL" id="CP094358">
    <property type="protein sequence ID" value="UOB18747.1"/>
    <property type="molecule type" value="Genomic_DNA"/>
</dbReference>
<dbReference type="PANTHER" id="PTHR48020">
    <property type="entry name" value="PROTON MYO-INOSITOL COTRANSPORTER"/>
    <property type="match status" value="1"/>
</dbReference>
<dbReference type="InterPro" id="IPR005828">
    <property type="entry name" value="MFS_sugar_transport-like"/>
</dbReference>
<dbReference type="InterPro" id="IPR020846">
    <property type="entry name" value="MFS_dom"/>
</dbReference>
<dbReference type="AlphaFoldDB" id="A0A9E7CUP0"/>
<evidence type="ECO:0000256" key="4">
    <source>
        <dbReference type="ARBA" id="ARBA00022692"/>
    </source>
</evidence>
<evidence type="ECO:0000313" key="11">
    <source>
        <dbReference type="Proteomes" id="UP000831290"/>
    </source>
</evidence>
<name>A0A9E7CUP0_9FLAO</name>
<dbReference type="GO" id="GO:0022857">
    <property type="term" value="F:transmembrane transporter activity"/>
    <property type="evidence" value="ECO:0007669"/>
    <property type="project" value="InterPro"/>
</dbReference>
<comment type="similarity">
    <text evidence="2 7">Belongs to the major facilitator superfamily. Sugar transporter (TC 2.A.1.1) family.</text>
</comment>
<feature type="transmembrane region" description="Helical" evidence="8">
    <location>
        <begin position="376"/>
        <end position="395"/>
    </location>
</feature>
<feature type="transmembrane region" description="Helical" evidence="8">
    <location>
        <begin position="43"/>
        <end position="61"/>
    </location>
</feature>
<feature type="transmembrane region" description="Helical" evidence="8">
    <location>
        <begin position="73"/>
        <end position="91"/>
    </location>
</feature>
<feature type="transmembrane region" description="Helical" evidence="8">
    <location>
        <begin position="311"/>
        <end position="331"/>
    </location>
</feature>
<dbReference type="NCBIfam" id="TIGR00879">
    <property type="entry name" value="SP"/>
    <property type="match status" value="1"/>
</dbReference>
<feature type="transmembrane region" description="Helical" evidence="8">
    <location>
        <begin position="343"/>
        <end position="364"/>
    </location>
</feature>
<keyword evidence="11" id="KW-1185">Reference proteome</keyword>
<dbReference type="InterPro" id="IPR050814">
    <property type="entry name" value="Myo-inositol_Transporter"/>
</dbReference>
<keyword evidence="3 7" id="KW-0813">Transport</keyword>
<evidence type="ECO:0000256" key="8">
    <source>
        <dbReference type="SAM" id="Phobius"/>
    </source>
</evidence>
<keyword evidence="4 8" id="KW-0812">Transmembrane</keyword>
<feature type="transmembrane region" description="Helical" evidence="8">
    <location>
        <begin position="407"/>
        <end position="426"/>
    </location>
</feature>
<dbReference type="Gene3D" id="1.20.1250.20">
    <property type="entry name" value="MFS general substrate transporter like domains"/>
    <property type="match status" value="1"/>
</dbReference>
<dbReference type="Pfam" id="PF00083">
    <property type="entry name" value="Sugar_tr"/>
    <property type="match status" value="1"/>
</dbReference>